<feature type="repeat" description="Filamin" evidence="6">
    <location>
        <begin position="211"/>
        <end position="304"/>
    </location>
</feature>
<dbReference type="GO" id="GO:0043066">
    <property type="term" value="P:negative regulation of apoptotic process"/>
    <property type="evidence" value="ECO:0007669"/>
    <property type="project" value="TreeGrafter"/>
</dbReference>
<dbReference type="InterPro" id="IPR000569">
    <property type="entry name" value="HECT_dom"/>
</dbReference>
<gene>
    <name evidence="9" type="ORF">B5V51_3793</name>
</gene>
<dbReference type="GO" id="GO:0061630">
    <property type="term" value="F:ubiquitin protein ligase activity"/>
    <property type="evidence" value="ECO:0007669"/>
    <property type="project" value="UniProtKB-EC"/>
</dbReference>
<dbReference type="FunFam" id="2.60.40.10:FF:000975">
    <property type="entry name" value="Uncharacterized protein, isoform D"/>
    <property type="match status" value="1"/>
</dbReference>
<evidence type="ECO:0000313" key="9">
    <source>
        <dbReference type="EMBL" id="PCG78566.1"/>
    </source>
</evidence>
<dbReference type="STRING" id="7102.A0A2A4K3G6"/>
<dbReference type="SMART" id="SM00119">
    <property type="entry name" value="HECTc"/>
    <property type="match status" value="1"/>
</dbReference>
<dbReference type="SUPFAM" id="SSF81296">
    <property type="entry name" value="E set domains"/>
    <property type="match status" value="1"/>
</dbReference>
<dbReference type="InterPro" id="IPR011042">
    <property type="entry name" value="6-blade_b-propeller_TolB-like"/>
</dbReference>
<dbReference type="EC" id="2.3.2.26" evidence="3"/>
<dbReference type="InterPro" id="IPR017868">
    <property type="entry name" value="Filamin/ABP280_repeat-like"/>
</dbReference>
<feature type="active site" description="Glycyl thioester intermediate" evidence="7">
    <location>
        <position position="3386"/>
    </location>
</feature>
<dbReference type="Gene3D" id="2.60.40.10">
    <property type="entry name" value="Immunoglobulins"/>
    <property type="match status" value="1"/>
</dbReference>
<evidence type="ECO:0000256" key="6">
    <source>
        <dbReference type="PROSITE-ProRule" id="PRU00087"/>
    </source>
</evidence>
<dbReference type="InterPro" id="IPR035983">
    <property type="entry name" value="Hect_E3_ubiquitin_ligase"/>
</dbReference>
<reference evidence="9" key="1">
    <citation type="submission" date="2017-09" db="EMBL/GenBank/DDBJ databases">
        <title>Contemporary evolution of a Lepidopteran species, Heliothis virescens, in response to modern agricultural practices.</title>
        <authorList>
            <person name="Fritz M.L."/>
            <person name="Deyonke A.M."/>
            <person name="Papanicolaou A."/>
            <person name="Micinski S."/>
            <person name="Westbrook J."/>
            <person name="Gould F."/>
        </authorList>
    </citation>
    <scope>NUCLEOTIDE SEQUENCE [LARGE SCALE GENOMIC DNA]</scope>
    <source>
        <strain evidence="9">HvINT-</strain>
        <tissue evidence="9">Whole body</tissue>
    </source>
</reference>
<evidence type="ECO:0000256" key="4">
    <source>
        <dbReference type="ARBA" id="ARBA00022679"/>
    </source>
</evidence>
<evidence type="ECO:0000256" key="1">
    <source>
        <dbReference type="ARBA" id="ARBA00000885"/>
    </source>
</evidence>
<comment type="caution">
    <text evidence="9">The sequence shown here is derived from an EMBL/GenBank/DDBJ whole genome shotgun (WGS) entry which is preliminary data.</text>
</comment>
<dbReference type="Gene3D" id="3.90.1750.10">
    <property type="entry name" value="Hect, E3 ligase catalytic domains"/>
    <property type="match status" value="1"/>
</dbReference>
<dbReference type="InterPro" id="IPR058738">
    <property type="entry name" value="PH-like_AREL1"/>
</dbReference>
<dbReference type="Gene3D" id="2.120.10.30">
    <property type="entry name" value="TolB, C-terminal domain"/>
    <property type="match status" value="1"/>
</dbReference>
<dbReference type="FunFam" id="3.30.2160.10:FF:000008">
    <property type="entry name" value="Apoptosis-resistant E3 ubiquitin protein ligase 1"/>
    <property type="match status" value="1"/>
</dbReference>
<dbReference type="Pfam" id="PF25916">
    <property type="entry name" value="AREL1_PH-like"/>
    <property type="match status" value="1"/>
</dbReference>
<dbReference type="Pfam" id="PF00630">
    <property type="entry name" value="Filamin"/>
    <property type="match status" value="1"/>
</dbReference>
<dbReference type="GO" id="GO:0009966">
    <property type="term" value="P:regulation of signal transduction"/>
    <property type="evidence" value="ECO:0007669"/>
    <property type="project" value="UniProtKB-ARBA"/>
</dbReference>
<sequence length="3419" mass="372710">MWQFEDSEIYSIGMIHPSHSRHSGLSMLSGVSQFSGISTLSGCGSPDQLDRLPELPAAEEKRLRRAAQVLQQRLVLRQWLSTHKLQHTYSKLLSLDVSSLEDVYWLEDSTARHVLDPKDFGAWSAARQSLPTGKEALQTLKADLWNAVVKNSKHQDAWTWGGMLVVSVSVCGLVTLAAMTQPSLAPEAKHSLLQYVTGKYLHPPSCKVEWGWTEPQAVGETMCFTVHCFQRNGHPYPICDTDELTVSITHGTRKVTAVIELGSGDPAQANTARVKFTVRTAGVYVISVMIGLVSVSGSPYRKWFTAGRVEARRSRVGRALHALVCAAGHARALHVHPRDQYDNPAPLPDTEPPKVTAIPTALHALHVHPRDQYDNPAPLPDTEPPKVTAIPTALHALHVHPRDQYDNPAPLPDTEPPKVTAIPTALHALHVHPRDQYDNPAPLPDTEPPKVTAIPTALHALHVHPRDQYDNPAPLPDTEPPKVTAIPTALHALHVHPRDQYDNPAPLPDTEPPKVTAIPTALHALHVHPRDQYDNPAPLPDTEPPKVTAIPTALHALHVHPRDQYDNPAPLPDTEPPKVTAIPTALHALHVHPRDQYDNPAPLPDTEPPKVTAIPTALHALHVHPRDQYDNPAPLPDTEPPKVTAIPTALHALHVHPRDQYDNPAPLPDTEPPKVTAIPTALHALHVHPRDQYDNPAPLPDTEPPKVTAIPTALHALHVHPRDQYDNPAPLPDTEPPKVTAIPTALHALHVHPRDQYDNPAPLPDTEPPKVTAIPTALHALHVHPRDQYDNPAPLPDTEPPKVTAIPTALHALHVHPRDQYDNPAPLPDTEPPKVTAIPTALHALHVHPRDQYDNPAPLPDTEPPKVTAIPTALHALHVHPRDQYDNPAPLPDTEPPKVTAIPTALHALHVHPRDQYDNPAPLPDTEPPKVTAIPTALHALHVHPRDQYDNPAPLPDTEPPKVTAIPTALHALHVHPRDQYDNPAPLPDTEPPKVTAIPTALHALHVHPRDQYDNPAPLPDTEPPKVTAIPTALHALHVHPRDQYDNPAPLPDTEPPKVTAIPTALHALHVHPRDQYDNPAPLPDTEPPKVTAIPTALHALHVHPRDQYDNPAPLPDTEPPKGFSIKISPLGGSEDEELSRSATFAYDGVNQRVSVALCFPRAGVYRARLLYEGVMLLNGEFDCIVLTASDTATVQRNMSSKRHNICYEARLVSGKPRRVLCCISPKQLTIKDYILKFIPKRITSFRLCPSTKLILKPTPEGSGPGGEFTLEDGVQPQLELVSPERDLIAATFTQLLLANCGGEDTFKNKQDFFYSEIRKAHARHPHEKLAIRVLRAELLRTSLKATRHFTVQDWCKNFDVTFQGEQGVDWGGVRREWFSLLCGQLFDSKFGLFVSFHDSPTGLVHPNPDRPPHLKLKHFEFAGKLVGKCLYESALGGSYRQLVRARLTRSFLAQIIGLRVHYKVLYTRRWAARTASSCAPASRAPSSRRSSACACTTRYCTLGAGRLVPPARARPPHALLPRADHRPARALQGTVHSALGGSYRQLVRARLTRSFLAQIIGLRVHYKVLYTRRWAARTASSCAPASRAPSSRRSSACACTTRYCTLGAGRLVPPARARPPHALLPRADHRPARALQGTVHSALGGSYRQLVRARLTRSFLAQIIGLRVHYKVLYTRRWAARTASSCAPASRAPSSRRSSACACTTRYCTLGAGRLVPPARARPPHALLPRADHRPARALQGTVHSALGGSYRQLVRARLTRSFLAQIIGLRVHYKVLYTRRWAARTASSCAPASRAPSSRRSSACACTTRYCTLGAGRLVPPARARPPHALLPRADHRPARALQGTVHSALGGSYRQLVRARLTRSFLAQIIGLRVHYKVLYTRRWAARTASSCAPASRAPSSRRSSACACTTRYCTLGAGRLVPPARARPPHALLPRADHRPARALQGTVHSALGGSYRQLVRARLTRSFLAQIIGLRVHYKVLYTRRWAARTASSCAPASRAPSSRRSSACACTTRYCTLGAGRLVPPARARPPHALLPRADHRPARALQGTVHSALGGSYRQLVRARLTRSFLAQIIGLRVHYKVLYTRRWAARTASSCAPASRAPSSRRSSACACTTRYCTLGAGRLVPPARARPPHALLPRADHRPARALQGTVHSALGGSYRQLVRARLTRSFLAQIIGLRVHYKVLYTRRWAARTASSCAPASRAPSSRRSSACACTTRYCTLGAGRLVPPARARPPHALLPRADHRPARALQGTVHSALGGSYRQLVRARLTRSFLAQIIGLRVHYKVLYTRRWAARTASSCAPASRAPSSRRSSACACTTRYCTLGAGRLVPPARARPPHALLPRADHRPARALQGTVHSALGGSYRQLVRARLTRSFLAQIIGLRVHYKVLYTRRWAARTASSCAPASRAPSSRRSSACACTTRYCTLGAGRLVPPARARPPHALLPRADHRPARALQGTVHSALGGSYRQLVRARLTRSFLAQIIGLRVHYKVLYTRRWAARTASSCAPASRAPSSRRSSACACTTRYCTLGAGRLVPPARARPPHALLPRADHRPARALQGTVHSALGGSYRQLVRARLTRSFLAQIIGLRVHYKVLYTRRWAARTASSCAPASRAPSSRRSSACACTTRYCTLGAGRLVPPARARPPHALLPRADHRPARALQGTVHSALGGSYRQLVRARLTRSFLAQIIGLRVHYKYFEQDDPELYLSKIKYVLETDLDGGESVPELYFADDVYDSSGRLLETHDLVPNGSTIRVRNSSKISYLDALAQWRLAARVRAETDAFLRGLTLLVPDNLLAIFDENELELLVCGTGEVSVADWRAHALVSGSGRDWFARAGLAVGGGVGSDIYVCVPPPAAGVRHGRGLLVCGTGEVSVADWRAHALVSGSGRDWFARAGLAVGGGVGSDIYVCVPPPAAGVRHGRGLLVCGTGEVSVADWRAHALVSGSGRDWFARAGLAVGGGVGSDIYVCVPPPAAGVRHGRGLLVCGTGEVSVADWRAHALVSGSGRDWERVLGWLWAVVSVVISMSVSPPQLLVCGTGEVSVADWRAHALVSGSGRDWERVLGWLWAVVSVVISMSVSPPQLLVCGTGEVSVADWRAHALVSGSGRDWERVLGWLWAVVSVVISMSVSPPQLLVCGTGEVSVADWRAHALVSGSGRDWERVLGWLWAVVSVVISMSVSPPQLLVCGTGEVSVADWRAHALVSGSGRDWERVLGWLWAVVSVVISMSVSPPQLLVCGTGEVSVADWRAHALVSGSGRDWERVLGWLWAVVSVVISMSVSPPQLLVCGTGEVSVADWRAHALVSGSGRDWERVLGWLWAALANFSTEERARLLQFTTGCSQLPPGGFQELNPRFQITAAPNFGALPTAHTCFNQLCLPDYDSYEQLVHALLWAINEGGEGFGMI</sequence>
<keyword evidence="5 7" id="KW-0833">Ubl conjugation pathway</keyword>
<dbReference type="PANTHER" id="PTHR11254:SF340">
    <property type="entry name" value="APOPTOSIS-RESISTANT E3 UBIQUITIN PROTEIN LIGASE 1"/>
    <property type="match status" value="1"/>
</dbReference>
<dbReference type="GO" id="GO:0000209">
    <property type="term" value="P:protein polyubiquitination"/>
    <property type="evidence" value="ECO:0007669"/>
    <property type="project" value="TreeGrafter"/>
</dbReference>
<name>A0A2A4K3G6_HELVI</name>
<keyword evidence="4" id="KW-0808">Transferase</keyword>
<dbReference type="PANTHER" id="PTHR11254">
    <property type="entry name" value="HECT DOMAIN UBIQUITIN-PROTEIN LIGASE"/>
    <property type="match status" value="1"/>
</dbReference>
<dbReference type="SUPFAM" id="SSF56204">
    <property type="entry name" value="Hect, E3 ligase catalytic domain"/>
    <property type="match status" value="3"/>
</dbReference>
<proteinExistence type="predicted"/>
<protein>
    <recommendedName>
        <fullName evidence="3">HECT-type E3 ubiquitin transferase</fullName>
        <ecNumber evidence="3">2.3.2.26</ecNumber>
    </recommendedName>
</protein>
<dbReference type="GO" id="GO:0006511">
    <property type="term" value="P:ubiquitin-dependent protein catabolic process"/>
    <property type="evidence" value="ECO:0007669"/>
    <property type="project" value="TreeGrafter"/>
</dbReference>
<evidence type="ECO:0000259" key="8">
    <source>
        <dbReference type="PROSITE" id="PS50237"/>
    </source>
</evidence>
<feature type="domain" description="HECT" evidence="8">
    <location>
        <begin position="3298"/>
        <end position="3419"/>
    </location>
</feature>
<organism evidence="9">
    <name type="scientific">Heliothis virescens</name>
    <name type="common">Tobacco budworm moth</name>
    <dbReference type="NCBI Taxonomy" id="7102"/>
    <lineage>
        <taxon>Eukaryota</taxon>
        <taxon>Metazoa</taxon>
        <taxon>Ecdysozoa</taxon>
        <taxon>Arthropoda</taxon>
        <taxon>Hexapoda</taxon>
        <taxon>Insecta</taxon>
        <taxon>Pterygota</taxon>
        <taxon>Neoptera</taxon>
        <taxon>Endopterygota</taxon>
        <taxon>Lepidoptera</taxon>
        <taxon>Glossata</taxon>
        <taxon>Ditrysia</taxon>
        <taxon>Noctuoidea</taxon>
        <taxon>Noctuidae</taxon>
        <taxon>Heliothinae</taxon>
        <taxon>Heliothis</taxon>
    </lineage>
</organism>
<dbReference type="Gene3D" id="3.30.2410.10">
    <property type="entry name" value="Hect, E3 ligase catalytic domain"/>
    <property type="match status" value="1"/>
</dbReference>
<comment type="pathway">
    <text evidence="2">Protein modification; protein ubiquitination.</text>
</comment>
<comment type="catalytic activity">
    <reaction evidence="1">
        <text>S-ubiquitinyl-[E2 ubiquitin-conjugating enzyme]-L-cysteine + [acceptor protein]-L-lysine = [E2 ubiquitin-conjugating enzyme]-L-cysteine + N(6)-ubiquitinyl-[acceptor protein]-L-lysine.</text>
        <dbReference type="EC" id="2.3.2.26"/>
    </reaction>
</comment>
<dbReference type="PROSITE" id="PS50237">
    <property type="entry name" value="HECT"/>
    <property type="match status" value="3"/>
</dbReference>
<dbReference type="EMBL" id="NWSH01000192">
    <property type="protein sequence ID" value="PCG78566.1"/>
    <property type="molecule type" value="Genomic_DNA"/>
</dbReference>
<dbReference type="InterPro" id="IPR013783">
    <property type="entry name" value="Ig-like_fold"/>
</dbReference>
<feature type="domain" description="HECT" evidence="8">
    <location>
        <begin position="1357"/>
        <end position="1436"/>
    </location>
</feature>
<dbReference type="Pfam" id="PF00632">
    <property type="entry name" value="HECT"/>
    <property type="match status" value="3"/>
</dbReference>
<evidence type="ECO:0000256" key="5">
    <source>
        <dbReference type="ARBA" id="ARBA00022786"/>
    </source>
</evidence>
<dbReference type="PROSITE" id="PS50194">
    <property type="entry name" value="FILAMIN_REPEAT"/>
    <property type="match status" value="1"/>
</dbReference>
<evidence type="ECO:0000256" key="3">
    <source>
        <dbReference type="ARBA" id="ARBA00012485"/>
    </source>
</evidence>
<accession>A0A2A4K3G6</accession>
<dbReference type="Gene3D" id="3.30.2160.10">
    <property type="entry name" value="Hect, E3 ligase catalytic domain"/>
    <property type="match status" value="1"/>
</dbReference>
<dbReference type="InterPro" id="IPR050409">
    <property type="entry name" value="E3_ubiq-protein_ligase"/>
</dbReference>
<evidence type="ECO:0000256" key="7">
    <source>
        <dbReference type="PROSITE-ProRule" id="PRU00104"/>
    </source>
</evidence>
<evidence type="ECO:0000256" key="2">
    <source>
        <dbReference type="ARBA" id="ARBA00004906"/>
    </source>
</evidence>
<comment type="caution">
    <text evidence="7">Lacks conserved residue(s) required for the propagation of feature annotation.</text>
</comment>
<feature type="domain" description="HECT" evidence="8">
    <location>
        <begin position="2689"/>
        <end position="2845"/>
    </location>
</feature>
<dbReference type="GO" id="GO:0005829">
    <property type="term" value="C:cytosol"/>
    <property type="evidence" value="ECO:0007669"/>
    <property type="project" value="TreeGrafter"/>
</dbReference>
<dbReference type="InterPro" id="IPR014756">
    <property type="entry name" value="Ig_E-set"/>
</dbReference>